<name>X0VY80_9ZZZZ</name>
<dbReference type="InterPro" id="IPR035959">
    <property type="entry name" value="RutC-like_sf"/>
</dbReference>
<dbReference type="SUPFAM" id="SSF55298">
    <property type="entry name" value="YjgF-like"/>
    <property type="match status" value="1"/>
</dbReference>
<sequence>MIADIVKITVFIVEITLSSYETVARLRREFFVDGYSASTMVEVKRLASPDWLI</sequence>
<comment type="caution">
    <text evidence="1">The sequence shown here is derived from an EMBL/GenBank/DDBJ whole genome shotgun (WGS) entry which is preliminary data.</text>
</comment>
<reference evidence="1" key="1">
    <citation type="journal article" date="2014" name="Front. Microbiol.">
        <title>High frequency of phylogenetically diverse reductive dehalogenase-homologous genes in deep subseafloor sedimentary metagenomes.</title>
        <authorList>
            <person name="Kawai M."/>
            <person name="Futagami T."/>
            <person name="Toyoda A."/>
            <person name="Takaki Y."/>
            <person name="Nishi S."/>
            <person name="Hori S."/>
            <person name="Arai W."/>
            <person name="Tsubouchi T."/>
            <person name="Morono Y."/>
            <person name="Uchiyama I."/>
            <person name="Ito T."/>
            <person name="Fujiyama A."/>
            <person name="Inagaki F."/>
            <person name="Takami H."/>
        </authorList>
    </citation>
    <scope>NUCLEOTIDE SEQUENCE</scope>
    <source>
        <strain evidence="1">Expedition CK06-06</strain>
    </source>
</reference>
<accession>X0VY80</accession>
<dbReference type="AlphaFoldDB" id="X0VY80"/>
<proteinExistence type="predicted"/>
<evidence type="ECO:0000313" key="1">
    <source>
        <dbReference type="EMBL" id="GAG23409.1"/>
    </source>
</evidence>
<dbReference type="EMBL" id="BARS01039826">
    <property type="protein sequence ID" value="GAG23409.1"/>
    <property type="molecule type" value="Genomic_DNA"/>
</dbReference>
<protein>
    <submittedName>
        <fullName evidence="1">Uncharacterized protein</fullName>
    </submittedName>
</protein>
<dbReference type="Gene3D" id="3.30.1330.40">
    <property type="entry name" value="RutC-like"/>
    <property type="match status" value="1"/>
</dbReference>
<gene>
    <name evidence="1" type="ORF">S01H1_60789</name>
</gene>
<organism evidence="1">
    <name type="scientific">marine sediment metagenome</name>
    <dbReference type="NCBI Taxonomy" id="412755"/>
    <lineage>
        <taxon>unclassified sequences</taxon>
        <taxon>metagenomes</taxon>
        <taxon>ecological metagenomes</taxon>
    </lineage>
</organism>